<comment type="caution">
    <text evidence="2">The sequence shown here is derived from an EMBL/GenBank/DDBJ whole genome shotgun (WGS) entry which is preliminary data.</text>
</comment>
<accession>A0A3A2ZMI7</accession>
<organism evidence="2 3">
    <name type="scientific">Aspergillus sclerotialis</name>
    <dbReference type="NCBI Taxonomy" id="2070753"/>
    <lineage>
        <taxon>Eukaryota</taxon>
        <taxon>Fungi</taxon>
        <taxon>Dikarya</taxon>
        <taxon>Ascomycota</taxon>
        <taxon>Pezizomycotina</taxon>
        <taxon>Eurotiomycetes</taxon>
        <taxon>Eurotiomycetidae</taxon>
        <taxon>Eurotiales</taxon>
        <taxon>Aspergillaceae</taxon>
        <taxon>Aspergillus</taxon>
        <taxon>Aspergillus subgen. Polypaecilum</taxon>
    </lineage>
</organism>
<proteinExistence type="predicted"/>
<protein>
    <recommendedName>
        <fullName evidence="4">GPI anchored protein</fullName>
    </recommendedName>
</protein>
<feature type="signal peptide" evidence="1">
    <location>
        <begin position="1"/>
        <end position="19"/>
    </location>
</feature>
<evidence type="ECO:0000313" key="2">
    <source>
        <dbReference type="EMBL" id="RJE24362.1"/>
    </source>
</evidence>
<reference evidence="3" key="1">
    <citation type="submission" date="2017-02" db="EMBL/GenBank/DDBJ databases">
        <authorList>
            <person name="Tafer H."/>
            <person name="Lopandic K."/>
        </authorList>
    </citation>
    <scope>NUCLEOTIDE SEQUENCE [LARGE SCALE GENOMIC DNA]</scope>
    <source>
        <strain evidence="3">CBS 366.77</strain>
    </source>
</reference>
<name>A0A3A2ZMI7_9EURO</name>
<dbReference type="EMBL" id="MVGC01000084">
    <property type="protein sequence ID" value="RJE24362.1"/>
    <property type="molecule type" value="Genomic_DNA"/>
</dbReference>
<feature type="chain" id="PRO_5017464091" description="GPI anchored protein" evidence="1">
    <location>
        <begin position="20"/>
        <end position="582"/>
    </location>
</feature>
<keyword evidence="3" id="KW-1185">Reference proteome</keyword>
<dbReference type="AlphaFoldDB" id="A0A3A2ZMI7"/>
<evidence type="ECO:0000313" key="3">
    <source>
        <dbReference type="Proteomes" id="UP000266188"/>
    </source>
</evidence>
<evidence type="ECO:0008006" key="4">
    <source>
        <dbReference type="Google" id="ProtNLM"/>
    </source>
</evidence>
<dbReference type="STRING" id="2070753.A0A3A2ZMI7"/>
<dbReference type="Proteomes" id="UP000266188">
    <property type="component" value="Unassembled WGS sequence"/>
</dbReference>
<evidence type="ECO:0000256" key="1">
    <source>
        <dbReference type="SAM" id="SignalP"/>
    </source>
</evidence>
<gene>
    <name evidence="2" type="ORF">PHISCL_03310</name>
</gene>
<keyword evidence="1" id="KW-0732">Signal</keyword>
<sequence>MRALFQLLLLLFFLSAGYAFEEEDDSELFHGSSEEAADYSFAPDSQNNLLGASLPTYESFSGDSSSLEARQAKKCPFPVMCSARTCCPANTKCCSAMPPLCCPTNTNCRNGGTMCCPTFAKTCGGKFCAEPGSTCCGIGICPPNTQCNTNGGVSCCRPGMKKCLGTCCPADTECSTRPGYCRRRKTTATRKTKTATATQTSTKTTADTCATGVVKRGDEHDLDIQKRQNLQPNCVYECHNGKMIPVVEIENIPGETDQLFFSMCSGILNTGKNRGGNKDFDILTYKGSKGKDQRRTAARCRDFCNKQKKAFSDPTALQCDEYPPGWSFHYSLPPSIPPIISEPQLTNPETAMAAEGGKGAHRVCIPNSQNSGAQARKFSEFVRNCDPAEDDKFVIRMKGGCNVRVKRDGEEHSTLPGADTDIDVLLPRQESESSPTSFSASSSTLHSFSNLSYVYVALEDLRNGHYSINLSLQGDVERTMVLDSDGEEYYTSSGGEASTIEFDINGLDPDYPLPAALFVDTQKAVNLSYSATATSASPSASATPSGSGPVVPTVTVSGSGRLGVGLGWGLLVSGVVMLVLGY</sequence>
<dbReference type="OrthoDB" id="4440199at2759"/>